<dbReference type="InterPro" id="IPR027643">
    <property type="entry name" value="Formin-like_plant"/>
</dbReference>
<dbReference type="Gene3D" id="1.20.58.2220">
    <property type="entry name" value="Formin, FH2 domain"/>
    <property type="match status" value="2"/>
</dbReference>
<comment type="similarity">
    <text evidence="1">Belongs to the formin-like family. Class-I subfamily.</text>
</comment>
<feature type="compositionally biased region" description="Basic and acidic residues" evidence="3">
    <location>
        <begin position="552"/>
        <end position="564"/>
    </location>
</feature>
<gene>
    <name evidence="5" type="ORF">F3Y22_tig00110348pilonHSYRG00202</name>
</gene>
<feature type="region of interest" description="Disordered" evidence="3">
    <location>
        <begin position="419"/>
        <end position="440"/>
    </location>
</feature>
<evidence type="ECO:0000256" key="2">
    <source>
        <dbReference type="RuleBase" id="RU361260"/>
    </source>
</evidence>
<feature type="region of interest" description="Disordered" evidence="3">
    <location>
        <begin position="856"/>
        <end position="967"/>
    </location>
</feature>
<feature type="compositionally biased region" description="Pro residues" evidence="3">
    <location>
        <begin position="60"/>
        <end position="98"/>
    </location>
</feature>
<dbReference type="PANTHER" id="PTHR23213:SF392">
    <property type="entry name" value="FORMIN-LIKE PROTEIN 3"/>
    <property type="match status" value="1"/>
</dbReference>
<feature type="compositionally biased region" description="Low complexity" evidence="3">
    <location>
        <begin position="111"/>
        <end position="121"/>
    </location>
</feature>
<evidence type="ECO:0000256" key="3">
    <source>
        <dbReference type="SAM" id="MobiDB-lite"/>
    </source>
</evidence>
<feature type="region of interest" description="Disordered" evidence="3">
    <location>
        <begin position="1071"/>
        <end position="1121"/>
    </location>
</feature>
<dbReference type="SMART" id="SM00498">
    <property type="entry name" value="FH2"/>
    <property type="match status" value="1"/>
</dbReference>
<accession>A0A6A3AWQ5</accession>
<dbReference type="Proteomes" id="UP000436088">
    <property type="component" value="Unassembled WGS sequence"/>
</dbReference>
<dbReference type="SUPFAM" id="SSF101447">
    <property type="entry name" value="Formin homology 2 domain (FH2 domain)"/>
    <property type="match status" value="2"/>
</dbReference>
<evidence type="ECO:0000259" key="4">
    <source>
        <dbReference type="PROSITE" id="PS51444"/>
    </source>
</evidence>
<dbReference type="InterPro" id="IPR015425">
    <property type="entry name" value="FH2_Formin"/>
</dbReference>
<feature type="region of interest" description="Disordered" evidence="3">
    <location>
        <begin position="1"/>
        <end position="121"/>
    </location>
</feature>
<dbReference type="PROSITE" id="PS51444">
    <property type="entry name" value="FH2"/>
    <property type="match status" value="1"/>
</dbReference>
<dbReference type="AlphaFoldDB" id="A0A6A3AWQ5"/>
<reference evidence="5" key="1">
    <citation type="submission" date="2019-09" db="EMBL/GenBank/DDBJ databases">
        <title>Draft genome information of white flower Hibiscus syriacus.</title>
        <authorList>
            <person name="Kim Y.-M."/>
        </authorList>
    </citation>
    <scope>NUCLEOTIDE SEQUENCE [LARGE SCALE GENOMIC DNA]</scope>
    <source>
        <strain evidence="5">YM2019G1</strain>
    </source>
</reference>
<dbReference type="EMBL" id="VEPZ02000948">
    <property type="protein sequence ID" value="KAE8708243.1"/>
    <property type="molecule type" value="Genomic_DNA"/>
</dbReference>
<feature type="compositionally biased region" description="Basic and acidic residues" evidence="3">
    <location>
        <begin position="856"/>
        <end position="865"/>
    </location>
</feature>
<dbReference type="PANTHER" id="PTHR23213">
    <property type="entry name" value="FORMIN-RELATED"/>
    <property type="match status" value="1"/>
</dbReference>
<dbReference type="Pfam" id="PF02181">
    <property type="entry name" value="FH2"/>
    <property type="match status" value="2"/>
</dbReference>
<feature type="compositionally biased region" description="Low complexity" evidence="3">
    <location>
        <begin position="920"/>
        <end position="935"/>
    </location>
</feature>
<feature type="compositionally biased region" description="Polar residues" evidence="3">
    <location>
        <begin position="950"/>
        <end position="963"/>
    </location>
</feature>
<feature type="domain" description="FH2" evidence="4">
    <location>
        <begin position="478"/>
        <end position="905"/>
    </location>
</feature>
<evidence type="ECO:0000256" key="1">
    <source>
        <dbReference type="ARBA" id="ARBA00025793"/>
    </source>
</evidence>
<dbReference type="GO" id="GO:0051015">
    <property type="term" value="F:actin filament binding"/>
    <property type="evidence" value="ECO:0007669"/>
    <property type="project" value="InterPro"/>
</dbReference>
<dbReference type="InterPro" id="IPR042201">
    <property type="entry name" value="FH2_Formin_sf"/>
</dbReference>
<evidence type="ECO:0000313" key="5">
    <source>
        <dbReference type="EMBL" id="KAE8708243.1"/>
    </source>
</evidence>
<protein>
    <recommendedName>
        <fullName evidence="2">Formin-like protein</fullName>
    </recommendedName>
</protein>
<sequence length="1121" mass="124097">MITSSAEPTITSISLGSSSNKEPATIDDNDPSSASSLPTEQDDGSLPKPPGYNATVGPGLKPPPGRPAPAPPAPAPPPPCAAPPPPPPKGVRPPPPPKSKAGPLGRRKQSGSDGNSDSSQKAKLKPFFWDKVTATADQFNEEMIEILFGYQATHNKSNEKKDKAGEPAIQYIQIIDPRKAQNLATLLRALNVTTREVVDALQEAVRRRRDNWLNSVINFGRGKPSGKNDKAKSGVKKKWSKEKLKCYFCDDPHLIRGYPEKRHLATIMNRMREGEVAKIGAVTSVKATKPGKRLGPIEGINAAKQGSRRGNAIDVETAEPKIKRDETAGVKAVEHKKGPDAIARDKTIKPRVHKGTLKEYMSRFKKLMLKVPSLTEEDGFFIFMFGLKPWAKRVLERREVKELSKALTISESIKEFGSNDEECCSSSGRENSLNDEPDGESGKMCAVLAQVRVSKMLSRGGAESSKVMDEPRIELSREEDEPRIEGALRVGSIRFIYAKASRSQVQEELSVSKEFAEHVRVENMASEPILREGSKQGLTEDVQVRNNPSKTSEQELKGAKTLRDKATTEKLPNDKWVYRAVTTDKLKLCSASVDMLELPGELLQTLQKMTPTQDEELKLRLFAGDMNQLGPAERFLKTVAEIPFAFKRIDALLFLSTFPEEAAGLKESFATLEVACTKLKDSRLFMKLLEAVLKTGNRMNDGTYRGGAQAFKLDTLLKLSDVKGADGKTTLLHFVVQEIIRYEGIRCVRSQSSSQGESLGHFKAVDFTECDDQDQEEHYRSLGLEVVSGLTSELEVIRKAAAIDADALTSTDTDSEATQFYLSMTCFTDAAEADIQGLSGEEKRIMELIKSTADYFHDKDSKKEGSSAPNSQHNRQQSSSECHQDEDSKYEGSSAPASQENQQQSSSERQQDEDSRDEGSSAQASQENQQQPSSECQHDKDSINKGSPAPVSQENQHQSSSECQQDRFIGPSFSTERTSIFFRVSTRPGFQKRRFISTSFSREPTAINVSKTWIPKMKVHQRQLLKRTNSNLLKSVSKTMIPKSKVHQHQLLKRANDNLLWSINKTASKNEGSSALAYRQNQQESSSERRPPPPDIRKQLFPAITSQRVDDSSSDEANISP</sequence>
<feature type="compositionally biased region" description="Polar residues" evidence="3">
    <location>
        <begin position="1"/>
        <end position="22"/>
    </location>
</feature>
<feature type="compositionally biased region" description="Basic and acidic residues" evidence="3">
    <location>
        <begin position="1086"/>
        <end position="1098"/>
    </location>
</feature>
<organism evidence="5 6">
    <name type="scientific">Hibiscus syriacus</name>
    <name type="common">Rose of Sharon</name>
    <dbReference type="NCBI Taxonomy" id="106335"/>
    <lineage>
        <taxon>Eukaryota</taxon>
        <taxon>Viridiplantae</taxon>
        <taxon>Streptophyta</taxon>
        <taxon>Embryophyta</taxon>
        <taxon>Tracheophyta</taxon>
        <taxon>Spermatophyta</taxon>
        <taxon>Magnoliopsida</taxon>
        <taxon>eudicotyledons</taxon>
        <taxon>Gunneridae</taxon>
        <taxon>Pentapetalae</taxon>
        <taxon>rosids</taxon>
        <taxon>malvids</taxon>
        <taxon>Malvales</taxon>
        <taxon>Malvaceae</taxon>
        <taxon>Malvoideae</taxon>
        <taxon>Hibiscus</taxon>
    </lineage>
</organism>
<feature type="compositionally biased region" description="Basic and acidic residues" evidence="3">
    <location>
        <begin position="909"/>
        <end position="919"/>
    </location>
</feature>
<dbReference type="GO" id="GO:0045010">
    <property type="term" value="P:actin nucleation"/>
    <property type="evidence" value="ECO:0007669"/>
    <property type="project" value="InterPro"/>
</dbReference>
<feature type="compositionally biased region" description="Polar residues" evidence="3">
    <location>
        <begin position="867"/>
        <end position="881"/>
    </location>
</feature>
<feature type="compositionally biased region" description="Polar residues" evidence="3">
    <location>
        <begin position="1071"/>
        <end position="1083"/>
    </location>
</feature>
<evidence type="ECO:0000313" key="6">
    <source>
        <dbReference type="Proteomes" id="UP000436088"/>
    </source>
</evidence>
<keyword evidence="6" id="KW-1185">Reference proteome</keyword>
<comment type="caution">
    <text evidence="5">The sequence shown here is derived from an EMBL/GenBank/DDBJ whole genome shotgun (WGS) entry which is preliminary data.</text>
</comment>
<name>A0A6A3AWQ5_HIBSY</name>
<feature type="compositionally biased region" description="Low complexity" evidence="3">
    <location>
        <begin position="898"/>
        <end position="908"/>
    </location>
</feature>
<feature type="region of interest" description="Disordered" evidence="3">
    <location>
        <begin position="534"/>
        <end position="564"/>
    </location>
</feature>
<proteinExistence type="inferred from homology"/>